<evidence type="ECO:0000313" key="2">
    <source>
        <dbReference type="Proteomes" id="UP001623041"/>
    </source>
</evidence>
<accession>A0ABW8RDD1</accession>
<comment type="caution">
    <text evidence="1">The sequence shown here is derived from an EMBL/GenBank/DDBJ whole genome shotgun (WGS) entry which is preliminary data.</text>
</comment>
<dbReference type="RefSeq" id="WP_406580130.1">
    <property type="nucleotide sequence ID" value="NZ_JBJHQH010000005.1"/>
</dbReference>
<protein>
    <submittedName>
        <fullName evidence="1">Uncharacterized protein</fullName>
    </submittedName>
</protein>
<gene>
    <name evidence="1" type="ORF">ACJEBI_08305</name>
</gene>
<reference evidence="1 2" key="1">
    <citation type="submission" date="2024-11" db="EMBL/GenBank/DDBJ databases">
        <authorList>
            <person name="Lucas J.A."/>
        </authorList>
    </citation>
    <scope>NUCLEOTIDE SEQUENCE [LARGE SCALE GENOMIC DNA]</scope>
    <source>
        <strain evidence="1 2">Z 5.4</strain>
    </source>
</reference>
<sequence>MKNKWSIILIGEKIDKKELQLTGKPSFHDAIQLTKQSPTPTKNSPYQSIPLADDKNISFIYDGCSVQVDHDKRVLSIKEGESKLTEKEAYDVLSHFVIKEGKRVSFLAFPPHRNTCPNKREKVRVLAEGKELGEE</sequence>
<proteinExistence type="predicted"/>
<evidence type="ECO:0000313" key="1">
    <source>
        <dbReference type="EMBL" id="MFK9091480.1"/>
    </source>
</evidence>
<organism evidence="1 2">
    <name type="scientific">Bacillus salipaludis</name>
    <dbReference type="NCBI Taxonomy" id="2547811"/>
    <lineage>
        <taxon>Bacteria</taxon>
        <taxon>Bacillati</taxon>
        <taxon>Bacillota</taxon>
        <taxon>Bacilli</taxon>
        <taxon>Bacillales</taxon>
        <taxon>Bacillaceae</taxon>
        <taxon>Bacillus</taxon>
    </lineage>
</organism>
<keyword evidence="2" id="KW-1185">Reference proteome</keyword>
<name>A0ABW8RDD1_9BACI</name>
<dbReference type="Proteomes" id="UP001623041">
    <property type="component" value="Unassembled WGS sequence"/>
</dbReference>
<dbReference type="EMBL" id="JBJHQH010000005">
    <property type="protein sequence ID" value="MFK9091480.1"/>
    <property type="molecule type" value="Genomic_DNA"/>
</dbReference>